<accession>A0ABU4PLJ8</accession>
<evidence type="ECO:0000313" key="2">
    <source>
        <dbReference type="Proteomes" id="UP001279660"/>
    </source>
</evidence>
<gene>
    <name evidence="1" type="ORF">SIL82_06665</name>
</gene>
<sequence length="182" mass="19323">MHHPFALPSVSTNANSSGIQPFTVTLIAISMPNRALPASLLLALASTSSAATAHSDGVALAQLTIHQRIVIRIPRVLGGRTPQRSELAPPRFTEKKGPKCVAMAAVEGALISGDDSVDLILIDDTRLRARFDNKCPALDFYSGLYLKSTPDGMVCAGRDSIRARSGSACRIDGFKRLVAKGK</sequence>
<keyword evidence="2" id="KW-1185">Reference proteome</keyword>
<organism evidence="1 2">
    <name type="scientific">Sphingomonas echinoides</name>
    <dbReference type="NCBI Taxonomy" id="59803"/>
    <lineage>
        <taxon>Bacteria</taxon>
        <taxon>Pseudomonadati</taxon>
        <taxon>Pseudomonadota</taxon>
        <taxon>Alphaproteobacteria</taxon>
        <taxon>Sphingomonadales</taxon>
        <taxon>Sphingomonadaceae</taxon>
        <taxon>Sphingomonas</taxon>
    </lineage>
</organism>
<name>A0ABU4PLJ8_9SPHN</name>
<dbReference type="RefSeq" id="WP_245535536.1">
    <property type="nucleotide sequence ID" value="NZ_JAWXXV010000001.1"/>
</dbReference>
<reference evidence="1 2" key="1">
    <citation type="submission" date="2023-11" db="EMBL/GenBank/DDBJ databases">
        <title>MicrobeMod: A computational toolkit for identifying prokaryotic methylation and restriction-modification with nanopore sequencing.</title>
        <authorList>
            <person name="Crits-Christoph A."/>
            <person name="Kang S.C."/>
            <person name="Lee H."/>
            <person name="Ostrov N."/>
        </authorList>
    </citation>
    <scope>NUCLEOTIDE SEQUENCE [LARGE SCALE GENOMIC DNA]</scope>
    <source>
        <strain evidence="1 2">ATCC 14820</strain>
    </source>
</reference>
<evidence type="ECO:0000313" key="1">
    <source>
        <dbReference type="EMBL" id="MDX5983937.1"/>
    </source>
</evidence>
<comment type="caution">
    <text evidence="1">The sequence shown here is derived from an EMBL/GenBank/DDBJ whole genome shotgun (WGS) entry which is preliminary data.</text>
</comment>
<proteinExistence type="predicted"/>
<protein>
    <submittedName>
        <fullName evidence="1">Uncharacterized protein</fullName>
    </submittedName>
</protein>
<dbReference type="EMBL" id="JAWXXV010000001">
    <property type="protein sequence ID" value="MDX5983937.1"/>
    <property type="molecule type" value="Genomic_DNA"/>
</dbReference>
<dbReference type="Proteomes" id="UP001279660">
    <property type="component" value="Unassembled WGS sequence"/>
</dbReference>